<dbReference type="InterPro" id="IPR049450">
    <property type="entry name" value="ACOT8-like_C"/>
</dbReference>
<dbReference type="STRING" id="1193518.BN13_1500005"/>
<protein>
    <submittedName>
        <fullName evidence="3">Putative Acyl-CoA thioesterase II</fullName>
    </submittedName>
</protein>
<accession>A0A077M4M5</accession>
<keyword evidence="4" id="KW-1185">Reference proteome</keyword>
<dbReference type="RefSeq" id="WP_157038649.1">
    <property type="nucleotide sequence ID" value="NZ_HF571038.1"/>
</dbReference>
<dbReference type="SUPFAM" id="SSF54637">
    <property type="entry name" value="Thioesterase/thiol ester dehydrase-isomerase"/>
    <property type="match status" value="2"/>
</dbReference>
<dbReference type="Pfam" id="PF20789">
    <property type="entry name" value="4HBT_3C"/>
    <property type="match status" value="1"/>
</dbReference>
<feature type="domain" description="Acyl-CoA thioesterase-like C-terminal" evidence="2">
    <location>
        <begin position="140"/>
        <end position="267"/>
    </location>
</feature>
<comment type="caution">
    <text evidence="3">The sequence shown here is derived from an EMBL/GenBank/DDBJ whole genome shotgun (WGS) entry which is preliminary data.</text>
</comment>
<dbReference type="OrthoDB" id="5418286at2"/>
<organism evidence="3 4">
    <name type="scientific">Nostocoides jenkinsii Ben 74</name>
    <dbReference type="NCBI Taxonomy" id="1193518"/>
    <lineage>
        <taxon>Bacteria</taxon>
        <taxon>Bacillati</taxon>
        <taxon>Actinomycetota</taxon>
        <taxon>Actinomycetes</taxon>
        <taxon>Micrococcales</taxon>
        <taxon>Intrasporangiaceae</taxon>
        <taxon>Nostocoides</taxon>
    </lineage>
</organism>
<sequence>MTTTHPMDELFDAATESGEVEIPAGWGQGRATFGGLLGGLLQARSLGEWSLDPATLRATTTSFVAPVTPGPARLETVLLRQGSSATQTEVRLWQVDERTGQDSVRTLQLSSYGAPRASTVEVAAPGPGPIADLSRLYAVPYLPGLTPEFLAQIELTPATGGMPFSGSDSGDLTGFMRYRQAPAAMTLPHFLCLVDGWPPAAGALLTKPTAMSTLSWTVEMLTEPTGAPDQHWWYEVVTDAAHDGYAHTHASIFTAAGDPVAISRQTISIFG</sequence>
<reference evidence="3 4" key="1">
    <citation type="journal article" date="2013" name="ISME J.">
        <title>A metabolic model for members of the genus Tetrasphaera involved in enhanced biological phosphorus removal.</title>
        <authorList>
            <person name="Kristiansen R."/>
            <person name="Nguyen H.T.T."/>
            <person name="Saunders A.M."/>
            <person name="Nielsen J.L."/>
            <person name="Wimmer R."/>
            <person name="Le V.Q."/>
            <person name="McIlroy S.J."/>
            <person name="Petrovski S."/>
            <person name="Seviour R.J."/>
            <person name="Calteau A."/>
            <person name="Nielsen K.L."/>
            <person name="Nielsen P.H."/>
        </authorList>
    </citation>
    <scope>NUCLEOTIDE SEQUENCE [LARGE SCALE GENOMIC DNA]</scope>
    <source>
        <strain evidence="3 4">Ben 74</strain>
    </source>
</reference>
<evidence type="ECO:0000259" key="2">
    <source>
        <dbReference type="Pfam" id="PF20789"/>
    </source>
</evidence>
<dbReference type="InterPro" id="IPR042171">
    <property type="entry name" value="Acyl-CoA_hotdog"/>
</dbReference>
<feature type="domain" description="Acyl-CoA thioesterase-like N-terminal HotDog" evidence="1">
    <location>
        <begin position="23"/>
        <end position="96"/>
    </location>
</feature>
<dbReference type="Proteomes" id="UP000035720">
    <property type="component" value="Unassembled WGS sequence"/>
</dbReference>
<dbReference type="Pfam" id="PF13622">
    <property type="entry name" value="4HBT_3"/>
    <property type="match status" value="1"/>
</dbReference>
<dbReference type="InterPro" id="IPR029069">
    <property type="entry name" value="HotDog_dom_sf"/>
</dbReference>
<gene>
    <name evidence="3" type="ORF">BN13_1500005</name>
</gene>
<dbReference type="Gene3D" id="2.40.160.210">
    <property type="entry name" value="Acyl-CoA thioesterase, double hotdog domain"/>
    <property type="match status" value="1"/>
</dbReference>
<evidence type="ECO:0000313" key="4">
    <source>
        <dbReference type="Proteomes" id="UP000035720"/>
    </source>
</evidence>
<dbReference type="InterPro" id="IPR049449">
    <property type="entry name" value="TesB_ACOT8-like_N"/>
</dbReference>
<name>A0A077M4M5_9MICO</name>
<evidence type="ECO:0000259" key="1">
    <source>
        <dbReference type="Pfam" id="PF13622"/>
    </source>
</evidence>
<evidence type="ECO:0000313" key="3">
    <source>
        <dbReference type="EMBL" id="CCI52226.1"/>
    </source>
</evidence>
<dbReference type="EMBL" id="CAJC01000058">
    <property type="protein sequence ID" value="CCI52226.1"/>
    <property type="molecule type" value="Genomic_DNA"/>
</dbReference>
<proteinExistence type="predicted"/>
<dbReference type="AlphaFoldDB" id="A0A077M4M5"/>